<feature type="domain" description="Cns1/TTC4 wheel" evidence="5">
    <location>
        <begin position="267"/>
        <end position="390"/>
    </location>
</feature>
<dbReference type="SUPFAM" id="SSF48452">
    <property type="entry name" value="TPR-like"/>
    <property type="match status" value="1"/>
</dbReference>
<dbReference type="PANTHER" id="PTHR46035">
    <property type="entry name" value="TETRATRICOPEPTIDE REPEAT PROTEIN 4"/>
    <property type="match status" value="1"/>
</dbReference>
<evidence type="ECO:0000313" key="6">
    <source>
        <dbReference type="EMBL" id="CAB5367873.1"/>
    </source>
</evidence>
<dbReference type="Proteomes" id="UP000684084">
    <property type="component" value="Unassembled WGS sequence"/>
</dbReference>
<comment type="caution">
    <text evidence="6">The sequence shown here is derived from an EMBL/GenBank/DDBJ whole genome shotgun (WGS) entry which is preliminary data.</text>
</comment>
<name>A0A916E7X6_9GLOM</name>
<proteinExistence type="inferred from homology"/>
<dbReference type="GO" id="GO:0005829">
    <property type="term" value="C:cytosol"/>
    <property type="evidence" value="ECO:0007669"/>
    <property type="project" value="TreeGrafter"/>
</dbReference>
<protein>
    <recommendedName>
        <fullName evidence="5">Cns1/TTC4 wheel domain-containing protein</fullName>
    </recommendedName>
</protein>
<dbReference type="SMART" id="SM00028">
    <property type="entry name" value="TPR"/>
    <property type="match status" value="3"/>
</dbReference>
<sequence length="392" mass="45308">MEDDTIFFAIIPISVNDIHNSPSKSSKVRVFQIMTNMLGPQKAKVDGGFGEGTDLLKEMNKIPLFMTELPEEENDTLAALQSLIYDGPPEEVAENFKNQGNECFKVGKSQYKDAINYYTKALETDCKDDKIIEACLTNRAAVNLELENYRKVLIDCSKALKLNPKNIKAYYRSVKALYALDRIEEAIDCCEHGLAIQPNNLALQNEKEKCLKKKEVLDKKRKEKEEREHKERESEEELKRAIKERNIRMEYSSSKAQTSLRSVRLDKQTNNLIWPVFFLYPEYKESDFIESFNEESTFLDHLEVMFEQHAPWDNEKKYIPSQLLIYFEYNLPTPVVGGSDAVPTTKLVKVGKNCTLKEVLSHPKYVIKDGIPNFIILLEKSKFKEEFLAKFK</sequence>
<keyword evidence="2" id="KW-0802">TPR repeat</keyword>
<dbReference type="OrthoDB" id="420195at2759"/>
<keyword evidence="1" id="KW-0677">Repeat</keyword>
<dbReference type="AlphaFoldDB" id="A0A916E7X6"/>
<dbReference type="InterPro" id="IPR019734">
    <property type="entry name" value="TPR_rpt"/>
</dbReference>
<dbReference type="Gene3D" id="1.25.40.10">
    <property type="entry name" value="Tetratricopeptide repeat domain"/>
    <property type="match status" value="1"/>
</dbReference>
<dbReference type="CDD" id="cd21380">
    <property type="entry name" value="CTWD_Cns1"/>
    <property type="match status" value="1"/>
</dbReference>
<feature type="coiled-coil region" evidence="4">
    <location>
        <begin position="203"/>
        <end position="244"/>
    </location>
</feature>
<comment type="similarity">
    <text evidence="3">Belongs to the TTC4 family.</text>
</comment>
<dbReference type="InterPro" id="IPR044059">
    <property type="entry name" value="Csn1/TTC4_wheel"/>
</dbReference>
<keyword evidence="4" id="KW-0175">Coiled coil</keyword>
<dbReference type="GO" id="GO:0051879">
    <property type="term" value="F:Hsp90 protein binding"/>
    <property type="evidence" value="ECO:0007669"/>
    <property type="project" value="InterPro"/>
</dbReference>
<dbReference type="GO" id="GO:0030544">
    <property type="term" value="F:Hsp70 protein binding"/>
    <property type="evidence" value="ECO:0007669"/>
    <property type="project" value="TreeGrafter"/>
</dbReference>
<evidence type="ECO:0000256" key="4">
    <source>
        <dbReference type="SAM" id="Coils"/>
    </source>
</evidence>
<reference evidence="6" key="1">
    <citation type="submission" date="2020-05" db="EMBL/GenBank/DDBJ databases">
        <authorList>
            <person name="Rincon C."/>
            <person name="Sanders R I."/>
            <person name="Robbins C."/>
            <person name="Chaturvedi A."/>
        </authorList>
    </citation>
    <scope>NUCLEOTIDE SEQUENCE</scope>
    <source>
        <strain evidence="6">CHB12</strain>
    </source>
</reference>
<dbReference type="GO" id="GO:0005634">
    <property type="term" value="C:nucleus"/>
    <property type="evidence" value="ECO:0007669"/>
    <property type="project" value="TreeGrafter"/>
</dbReference>
<evidence type="ECO:0000256" key="1">
    <source>
        <dbReference type="ARBA" id="ARBA00022737"/>
    </source>
</evidence>
<evidence type="ECO:0000313" key="7">
    <source>
        <dbReference type="Proteomes" id="UP000684084"/>
    </source>
</evidence>
<evidence type="ECO:0000256" key="2">
    <source>
        <dbReference type="ARBA" id="ARBA00022803"/>
    </source>
</evidence>
<dbReference type="EMBL" id="CAGKOT010000024">
    <property type="protein sequence ID" value="CAB5367873.1"/>
    <property type="molecule type" value="Genomic_DNA"/>
</dbReference>
<dbReference type="PANTHER" id="PTHR46035:SF1">
    <property type="entry name" value="TETRATRICOPEPTIDE REPEAT PROTEIN 4"/>
    <property type="match status" value="1"/>
</dbReference>
<dbReference type="GO" id="GO:0006457">
    <property type="term" value="P:protein folding"/>
    <property type="evidence" value="ECO:0007669"/>
    <property type="project" value="TreeGrafter"/>
</dbReference>
<accession>A0A916E7X6</accession>
<evidence type="ECO:0000256" key="3">
    <source>
        <dbReference type="ARBA" id="ARBA00023602"/>
    </source>
</evidence>
<evidence type="ECO:0000259" key="5">
    <source>
        <dbReference type="Pfam" id="PF18972"/>
    </source>
</evidence>
<dbReference type="Pfam" id="PF18972">
    <property type="entry name" value="Wheel"/>
    <property type="match status" value="1"/>
</dbReference>
<dbReference type="VEuPathDB" id="FungiDB:RhiirFUN_011100"/>
<dbReference type="InterPro" id="IPR011990">
    <property type="entry name" value="TPR-like_helical_dom_sf"/>
</dbReference>
<gene>
    <name evidence="6" type="ORF">CHRIB12_LOCUS11468</name>
</gene>
<organism evidence="6 7">
    <name type="scientific">Rhizophagus irregularis</name>
    <dbReference type="NCBI Taxonomy" id="588596"/>
    <lineage>
        <taxon>Eukaryota</taxon>
        <taxon>Fungi</taxon>
        <taxon>Fungi incertae sedis</taxon>
        <taxon>Mucoromycota</taxon>
        <taxon>Glomeromycotina</taxon>
        <taxon>Glomeromycetes</taxon>
        <taxon>Glomerales</taxon>
        <taxon>Glomeraceae</taxon>
        <taxon>Rhizophagus</taxon>
    </lineage>
</organism>